<dbReference type="InterPro" id="IPR001624">
    <property type="entry name" value="FliE"/>
</dbReference>
<protein>
    <recommendedName>
        <fullName evidence="4">Flagellar hook-basal body complex protein FliE</fullName>
    </recommendedName>
</protein>
<evidence type="ECO:0000256" key="3">
    <source>
        <dbReference type="ARBA" id="ARBA00023143"/>
    </source>
</evidence>
<dbReference type="PANTHER" id="PTHR34653">
    <property type="match status" value="1"/>
</dbReference>
<accession>A0A853BY08</accession>
<dbReference type="EMBL" id="JACCFP010000001">
    <property type="protein sequence ID" value="NYI99830.1"/>
    <property type="molecule type" value="Genomic_DNA"/>
</dbReference>
<dbReference type="Proteomes" id="UP000530424">
    <property type="component" value="Unassembled WGS sequence"/>
</dbReference>
<keyword evidence="6" id="KW-1185">Reference proteome</keyword>
<name>A0A853BY08_9ACTN</name>
<keyword evidence="5" id="KW-0282">Flagellum</keyword>
<evidence type="ECO:0000313" key="6">
    <source>
        <dbReference type="Proteomes" id="UP000530424"/>
    </source>
</evidence>
<dbReference type="RefSeq" id="WP_246303466.1">
    <property type="nucleotide sequence ID" value="NZ_JACCFP010000001.1"/>
</dbReference>
<reference evidence="5 6" key="1">
    <citation type="submission" date="2020-07" db="EMBL/GenBank/DDBJ databases">
        <title>Sequencing the genomes of 1000 actinobacteria strains.</title>
        <authorList>
            <person name="Klenk H.-P."/>
        </authorList>
    </citation>
    <scope>NUCLEOTIDE SEQUENCE [LARGE SCALE GENOMIC DNA]</scope>
    <source>
        <strain evidence="5 6">DSM 103833</strain>
    </source>
</reference>
<keyword evidence="3 4" id="KW-0975">Bacterial flagellum</keyword>
<comment type="subcellular location">
    <subcellularLocation>
        <location evidence="1 4">Bacterial flagellum basal body</location>
    </subcellularLocation>
</comment>
<keyword evidence="5" id="KW-0966">Cell projection</keyword>
<organism evidence="5 6">
    <name type="scientific">Nocardioides thalensis</name>
    <dbReference type="NCBI Taxonomy" id="1914755"/>
    <lineage>
        <taxon>Bacteria</taxon>
        <taxon>Bacillati</taxon>
        <taxon>Actinomycetota</taxon>
        <taxon>Actinomycetes</taxon>
        <taxon>Propionibacteriales</taxon>
        <taxon>Nocardioidaceae</taxon>
        <taxon>Nocardioides</taxon>
    </lineage>
</organism>
<evidence type="ECO:0000256" key="1">
    <source>
        <dbReference type="ARBA" id="ARBA00004117"/>
    </source>
</evidence>
<dbReference type="HAMAP" id="MF_00724">
    <property type="entry name" value="FliE"/>
    <property type="match status" value="1"/>
</dbReference>
<dbReference type="GO" id="GO:0005198">
    <property type="term" value="F:structural molecule activity"/>
    <property type="evidence" value="ECO:0007669"/>
    <property type="project" value="InterPro"/>
</dbReference>
<evidence type="ECO:0000256" key="2">
    <source>
        <dbReference type="ARBA" id="ARBA00009272"/>
    </source>
</evidence>
<comment type="similarity">
    <text evidence="2 4">Belongs to the FliE family.</text>
</comment>
<evidence type="ECO:0000256" key="4">
    <source>
        <dbReference type="HAMAP-Rule" id="MF_00724"/>
    </source>
</evidence>
<dbReference type="PANTHER" id="PTHR34653:SF1">
    <property type="entry name" value="FLAGELLAR HOOK-BASAL BODY COMPLEX PROTEIN FLIE"/>
    <property type="match status" value="1"/>
</dbReference>
<dbReference type="Pfam" id="PF02049">
    <property type="entry name" value="FliE"/>
    <property type="match status" value="1"/>
</dbReference>
<comment type="caution">
    <text evidence="5">The sequence shown here is derived from an EMBL/GenBank/DDBJ whole genome shotgun (WGS) entry which is preliminary data.</text>
</comment>
<sequence>MSVTPVEFPSFPMPGMPTVGGVGEVAAPSLSESVAPATAADPAAGAEFGSMVLDGLDRLEGLTDRADGLAVEAATGKLDNIHDYTIAASEASVATQLTVALRNKAVEAFNEIMRMQV</sequence>
<dbReference type="AlphaFoldDB" id="A0A853BY08"/>
<dbReference type="GO" id="GO:0071973">
    <property type="term" value="P:bacterial-type flagellum-dependent cell motility"/>
    <property type="evidence" value="ECO:0007669"/>
    <property type="project" value="InterPro"/>
</dbReference>
<keyword evidence="5" id="KW-0969">Cilium</keyword>
<proteinExistence type="inferred from homology"/>
<gene>
    <name evidence="4" type="primary">fliE</name>
    <name evidence="5" type="ORF">HNR19_000529</name>
</gene>
<dbReference type="GO" id="GO:0009425">
    <property type="term" value="C:bacterial-type flagellum basal body"/>
    <property type="evidence" value="ECO:0007669"/>
    <property type="project" value="UniProtKB-SubCell"/>
</dbReference>
<dbReference type="GO" id="GO:0003774">
    <property type="term" value="F:cytoskeletal motor activity"/>
    <property type="evidence" value="ECO:0007669"/>
    <property type="project" value="InterPro"/>
</dbReference>
<dbReference type="PRINTS" id="PR01006">
    <property type="entry name" value="FLGHOOKFLIE"/>
</dbReference>
<evidence type="ECO:0000313" key="5">
    <source>
        <dbReference type="EMBL" id="NYI99830.1"/>
    </source>
</evidence>